<dbReference type="InterPro" id="IPR014119">
    <property type="entry name" value="GerC3_HepT"/>
</dbReference>
<sequence length="322" mass="36487">MSLVGIYKDLKRDLNDIEKQLELTIAADHPVLYKAAFDLLKAGGKRIRPVLVLLSSQYGDKKSPSVHKTAVTLELIHMASLVHDDVIDNAELRRGKKTVKAKWDNRVAMYTGDFIFARAVDLMTDFEGAEAHQLLSAGVMEMSLGEIEQIKDQYNWQQNLRRYLLRIKRKTALLMALSCQLGAVTSGAPANVGKRLYYFGYFMGMSYQITDDILDFVSTEKQLGKPAGSDLKQGNITLPTLYALKQPEMRDRIVQVLESDLATDDDWQEVISLIKNSKAISLSQELSERYLMKAYQVLKDLPDHAATRSFRQIADYIGKRKY</sequence>
<dbReference type="GO" id="GO:0046872">
    <property type="term" value="F:metal ion binding"/>
    <property type="evidence" value="ECO:0007669"/>
    <property type="project" value="UniProtKB-KW"/>
</dbReference>
<evidence type="ECO:0000313" key="13">
    <source>
        <dbReference type="Proteomes" id="UP000295416"/>
    </source>
</evidence>
<comment type="function">
    <text evidence="7">Supplies heptaprenyl diphosphate, the precursor for the side chain of the isoprenoid quinone menaquinone-7 (MQ-7).</text>
</comment>
<evidence type="ECO:0000256" key="8">
    <source>
        <dbReference type="ARBA" id="ARBA00065985"/>
    </source>
</evidence>
<dbReference type="PROSITE" id="PS00444">
    <property type="entry name" value="POLYPRENYL_SYNTHASE_2"/>
    <property type="match status" value="1"/>
</dbReference>
<dbReference type="InterPro" id="IPR000092">
    <property type="entry name" value="Polyprenyl_synt"/>
</dbReference>
<dbReference type="Gene3D" id="1.10.600.10">
    <property type="entry name" value="Farnesyl Diphosphate Synthase"/>
    <property type="match status" value="1"/>
</dbReference>
<keyword evidence="3 11" id="KW-0808">Transferase</keyword>
<comment type="subunit">
    <text evidence="8">Heterodimer of component I and II.</text>
</comment>
<dbReference type="Pfam" id="PF00348">
    <property type="entry name" value="polyprenyl_synt"/>
    <property type="match status" value="1"/>
</dbReference>
<dbReference type="CDD" id="cd00685">
    <property type="entry name" value="Trans_IPPS_HT"/>
    <property type="match status" value="1"/>
</dbReference>
<dbReference type="PANTHER" id="PTHR12001">
    <property type="entry name" value="GERANYLGERANYL PYROPHOSPHATE SYNTHASE"/>
    <property type="match status" value="1"/>
</dbReference>
<evidence type="ECO:0000256" key="2">
    <source>
        <dbReference type="ARBA" id="ARBA00006706"/>
    </source>
</evidence>
<evidence type="ECO:0000256" key="7">
    <source>
        <dbReference type="ARBA" id="ARBA00055604"/>
    </source>
</evidence>
<dbReference type="SUPFAM" id="SSF48576">
    <property type="entry name" value="Terpenoid synthases"/>
    <property type="match status" value="1"/>
</dbReference>
<accession>A0A4V2SNM0</accession>
<dbReference type="SFLD" id="SFLDS00005">
    <property type="entry name" value="Isoprenoid_Synthase_Type_I"/>
    <property type="match status" value="1"/>
</dbReference>
<dbReference type="PROSITE" id="PS00723">
    <property type="entry name" value="POLYPRENYL_SYNTHASE_1"/>
    <property type="match status" value="1"/>
</dbReference>
<dbReference type="EMBL" id="SLXK01000002">
    <property type="protein sequence ID" value="TCP31646.1"/>
    <property type="molecule type" value="Genomic_DNA"/>
</dbReference>
<dbReference type="Proteomes" id="UP000295416">
    <property type="component" value="Unassembled WGS sequence"/>
</dbReference>
<dbReference type="PANTHER" id="PTHR12001:SF69">
    <property type="entry name" value="ALL TRANS-POLYPRENYL-DIPHOSPHATE SYNTHASE PDSS1"/>
    <property type="match status" value="1"/>
</dbReference>
<evidence type="ECO:0000256" key="9">
    <source>
        <dbReference type="ARBA" id="ARBA00066444"/>
    </source>
</evidence>
<dbReference type="RefSeq" id="WP_132743244.1">
    <property type="nucleotide sequence ID" value="NZ_SLXK01000002.1"/>
</dbReference>
<comment type="cofactor">
    <cofactor evidence="1">
        <name>Mg(2+)</name>
        <dbReference type="ChEBI" id="CHEBI:18420"/>
    </cofactor>
</comment>
<dbReference type="InterPro" id="IPR008949">
    <property type="entry name" value="Isoprenoid_synthase_dom_sf"/>
</dbReference>
<reference evidence="12 13" key="1">
    <citation type="submission" date="2019-03" db="EMBL/GenBank/DDBJ databases">
        <title>Genomic Encyclopedia of Type Strains, Phase IV (KMG-IV): sequencing the most valuable type-strain genomes for metagenomic binning, comparative biology and taxonomic classification.</title>
        <authorList>
            <person name="Goeker M."/>
        </authorList>
    </citation>
    <scope>NUCLEOTIDE SEQUENCE [LARGE SCALE GENOMIC DNA]</scope>
    <source>
        <strain evidence="12 13">DSM 19377</strain>
    </source>
</reference>
<proteinExistence type="inferred from homology"/>
<comment type="similarity">
    <text evidence="2 11">Belongs to the FPP/GGPP synthase family.</text>
</comment>
<gene>
    <name evidence="12" type="ORF">EV207_102136</name>
</gene>
<dbReference type="NCBIfam" id="TIGR02748">
    <property type="entry name" value="GerC3_HepT"/>
    <property type="match status" value="1"/>
</dbReference>
<evidence type="ECO:0000256" key="10">
    <source>
        <dbReference type="ARBA" id="ARBA00070472"/>
    </source>
</evidence>
<dbReference type="FunFam" id="1.10.600.10:FF:000014">
    <property type="entry name" value="Heptaprenyl diphosphate synthase component II"/>
    <property type="match status" value="1"/>
</dbReference>
<evidence type="ECO:0000256" key="4">
    <source>
        <dbReference type="ARBA" id="ARBA00022723"/>
    </source>
</evidence>
<dbReference type="GO" id="GO:0008299">
    <property type="term" value="P:isoprenoid biosynthetic process"/>
    <property type="evidence" value="ECO:0007669"/>
    <property type="project" value="InterPro"/>
</dbReference>
<organism evidence="12 13">
    <name type="scientific">Scopulibacillus darangshiensis</name>
    <dbReference type="NCBI Taxonomy" id="442528"/>
    <lineage>
        <taxon>Bacteria</taxon>
        <taxon>Bacillati</taxon>
        <taxon>Bacillota</taxon>
        <taxon>Bacilli</taxon>
        <taxon>Bacillales</taxon>
        <taxon>Sporolactobacillaceae</taxon>
        <taxon>Scopulibacillus</taxon>
    </lineage>
</organism>
<evidence type="ECO:0000313" key="12">
    <source>
        <dbReference type="EMBL" id="TCP31646.1"/>
    </source>
</evidence>
<dbReference type="EC" id="2.5.1.30" evidence="9"/>
<keyword evidence="4" id="KW-0479">Metal-binding</keyword>
<evidence type="ECO:0000256" key="1">
    <source>
        <dbReference type="ARBA" id="ARBA00001946"/>
    </source>
</evidence>
<dbReference type="InterPro" id="IPR033749">
    <property type="entry name" value="Polyprenyl_synt_CS"/>
</dbReference>
<comment type="caution">
    <text evidence="12">The sequence shown here is derived from an EMBL/GenBank/DDBJ whole genome shotgun (WGS) entry which is preliminary data.</text>
</comment>
<evidence type="ECO:0000256" key="3">
    <source>
        <dbReference type="ARBA" id="ARBA00022679"/>
    </source>
</evidence>
<name>A0A4V2SNM0_9BACL</name>
<keyword evidence="5" id="KW-0460">Magnesium</keyword>
<dbReference type="AlphaFoldDB" id="A0A4V2SNM0"/>
<evidence type="ECO:0000256" key="11">
    <source>
        <dbReference type="RuleBase" id="RU004466"/>
    </source>
</evidence>
<dbReference type="OrthoDB" id="9805316at2"/>
<comment type="catalytic activity">
    <reaction evidence="6">
        <text>4 isopentenyl diphosphate + (2E,6E)-farnesyl diphosphate = all-trans-heptaprenyl diphosphate + 4 diphosphate</text>
        <dbReference type="Rhea" id="RHEA:27794"/>
        <dbReference type="ChEBI" id="CHEBI:33019"/>
        <dbReference type="ChEBI" id="CHEBI:58206"/>
        <dbReference type="ChEBI" id="CHEBI:128769"/>
        <dbReference type="ChEBI" id="CHEBI:175763"/>
        <dbReference type="EC" id="2.5.1.30"/>
    </reaction>
</comment>
<evidence type="ECO:0000256" key="6">
    <source>
        <dbReference type="ARBA" id="ARBA00050780"/>
    </source>
</evidence>
<dbReference type="GO" id="GO:0000010">
    <property type="term" value="F:heptaprenyl diphosphate synthase activity"/>
    <property type="evidence" value="ECO:0007669"/>
    <property type="project" value="UniProtKB-EC"/>
</dbReference>
<protein>
    <recommendedName>
        <fullName evidence="10">Heptaprenyl diphosphate synthase component 2</fullName>
        <ecNumber evidence="9">2.5.1.30</ecNumber>
    </recommendedName>
</protein>
<keyword evidence="13" id="KW-1185">Reference proteome</keyword>
<evidence type="ECO:0000256" key="5">
    <source>
        <dbReference type="ARBA" id="ARBA00022842"/>
    </source>
</evidence>